<proteinExistence type="predicted"/>
<dbReference type="Proteomes" id="UP000297454">
    <property type="component" value="Unassembled WGS sequence"/>
</dbReference>
<dbReference type="RefSeq" id="WP_134744455.1">
    <property type="nucleotide sequence ID" value="NZ_JBFNFK010000005.1"/>
</dbReference>
<sequence length="181" mass="21361">MEKEKDNKKILKLLKENKELMIMVPTVVLTFLSVLYETIRYIYSLKAEQFYGIPKFYFYDNLQADYIMNVVFFMATIMLFFSPFVIKRFLKKNKLKILESLGYSFLFAFLVFYLSLVFCVSFIMNTLHITGYDSVLLGVCIVVAIISWIVYFFAFKTDLTEHPNIDKQETKEDKNKKDASV</sequence>
<dbReference type="AlphaFoldDB" id="A0A4R9C3E6"/>
<evidence type="ECO:0000256" key="1">
    <source>
        <dbReference type="SAM" id="Phobius"/>
    </source>
</evidence>
<reference evidence="2 3" key="1">
    <citation type="submission" date="2019-01" db="EMBL/GenBank/DDBJ databases">
        <title>Draft Genome Sequences of Helcococcus ovis Strains Isolated from the Uterus and Vagina of Dairy Cows with Metritis.</title>
        <authorList>
            <person name="Cunha F."/>
            <person name="Jeon S.J."/>
            <person name="Kutzer P."/>
            <person name="Galvao K.N."/>
        </authorList>
    </citation>
    <scope>NUCLEOTIDE SEQUENCE [LARGE SCALE GENOMIC DNA]</scope>
    <source>
        <strain evidence="2 3">KG-37</strain>
    </source>
</reference>
<accession>A0A4R9C3E6</accession>
<feature type="transmembrane region" description="Helical" evidence="1">
    <location>
        <begin position="102"/>
        <end position="123"/>
    </location>
</feature>
<feature type="transmembrane region" description="Helical" evidence="1">
    <location>
        <begin position="20"/>
        <end position="43"/>
    </location>
</feature>
<protein>
    <submittedName>
        <fullName evidence="2">Uncharacterized protein</fullName>
    </submittedName>
</protein>
<dbReference type="EMBL" id="SCFR01000014">
    <property type="protein sequence ID" value="TFF65950.1"/>
    <property type="molecule type" value="Genomic_DNA"/>
</dbReference>
<organism evidence="2 3">
    <name type="scientific">Helcococcus ovis</name>
    <dbReference type="NCBI Taxonomy" id="72026"/>
    <lineage>
        <taxon>Bacteria</taxon>
        <taxon>Bacillati</taxon>
        <taxon>Bacillota</taxon>
        <taxon>Tissierellia</taxon>
        <taxon>Tissierellales</taxon>
        <taxon>Peptoniphilaceae</taxon>
        <taxon>Helcococcus</taxon>
    </lineage>
</organism>
<feature type="transmembrane region" description="Helical" evidence="1">
    <location>
        <begin position="66"/>
        <end position="90"/>
    </location>
</feature>
<keyword evidence="3" id="KW-1185">Reference proteome</keyword>
<comment type="caution">
    <text evidence="2">The sequence shown here is derived from an EMBL/GenBank/DDBJ whole genome shotgun (WGS) entry which is preliminary data.</text>
</comment>
<keyword evidence="1" id="KW-0812">Transmembrane</keyword>
<evidence type="ECO:0000313" key="2">
    <source>
        <dbReference type="EMBL" id="TFF65950.1"/>
    </source>
</evidence>
<name>A0A4R9C3E6_9FIRM</name>
<feature type="transmembrane region" description="Helical" evidence="1">
    <location>
        <begin position="135"/>
        <end position="155"/>
    </location>
</feature>
<gene>
    <name evidence="2" type="ORF">EQF91_04765</name>
</gene>
<keyword evidence="1" id="KW-0472">Membrane</keyword>
<keyword evidence="1" id="KW-1133">Transmembrane helix</keyword>
<evidence type="ECO:0000313" key="3">
    <source>
        <dbReference type="Proteomes" id="UP000297454"/>
    </source>
</evidence>